<accession>A0A1R2C1B8</accession>
<proteinExistence type="inferred from homology"/>
<comment type="similarity">
    <text evidence="2">Belongs to the nucleotide-sugar transporter family. SLC35B subfamily.</text>
</comment>
<keyword evidence="3" id="KW-0813">Transport</keyword>
<evidence type="ECO:0000256" key="8">
    <source>
        <dbReference type="SAM" id="Phobius"/>
    </source>
</evidence>
<feature type="transmembrane region" description="Helical" evidence="8">
    <location>
        <begin position="266"/>
        <end position="287"/>
    </location>
</feature>
<evidence type="ECO:0000256" key="3">
    <source>
        <dbReference type="ARBA" id="ARBA00022448"/>
    </source>
</evidence>
<dbReference type="EMBL" id="MPUH01000325">
    <property type="protein sequence ID" value="OMJ82824.1"/>
    <property type="molecule type" value="Genomic_DNA"/>
</dbReference>
<protein>
    <recommendedName>
        <fullName evidence="11">Sugar phosphate transporter domain-containing protein</fullName>
    </recommendedName>
</protein>
<feature type="transmembrane region" description="Helical" evidence="8">
    <location>
        <begin position="293"/>
        <end position="311"/>
    </location>
</feature>
<dbReference type="GO" id="GO:0005789">
    <property type="term" value="C:endoplasmic reticulum membrane"/>
    <property type="evidence" value="ECO:0007669"/>
    <property type="project" value="UniProtKB-SubCell"/>
</dbReference>
<evidence type="ECO:0000313" key="9">
    <source>
        <dbReference type="EMBL" id="OMJ82824.1"/>
    </source>
</evidence>
<feature type="transmembrane region" description="Helical" evidence="8">
    <location>
        <begin position="138"/>
        <end position="154"/>
    </location>
</feature>
<evidence type="ECO:0000256" key="1">
    <source>
        <dbReference type="ARBA" id="ARBA00004477"/>
    </source>
</evidence>
<keyword evidence="6 8" id="KW-1133">Transmembrane helix</keyword>
<evidence type="ECO:0000256" key="6">
    <source>
        <dbReference type="ARBA" id="ARBA00022989"/>
    </source>
</evidence>
<comment type="subcellular location">
    <subcellularLocation>
        <location evidence="1">Endoplasmic reticulum membrane</location>
        <topology evidence="1">Multi-pass membrane protein</topology>
    </subcellularLocation>
</comment>
<comment type="caution">
    <text evidence="9">The sequence shown here is derived from an EMBL/GenBank/DDBJ whole genome shotgun (WGS) entry which is preliminary data.</text>
</comment>
<dbReference type="InterPro" id="IPR037185">
    <property type="entry name" value="EmrE-like"/>
</dbReference>
<evidence type="ECO:0000256" key="5">
    <source>
        <dbReference type="ARBA" id="ARBA00022824"/>
    </source>
</evidence>
<dbReference type="AlphaFoldDB" id="A0A1R2C1B8"/>
<keyword evidence="4 8" id="KW-0812">Transmembrane</keyword>
<dbReference type="PANTHER" id="PTHR10778:SF10">
    <property type="entry name" value="SOLUTE CARRIER FAMILY 35 MEMBER B1"/>
    <property type="match status" value="1"/>
</dbReference>
<feature type="transmembrane region" description="Helical" evidence="8">
    <location>
        <begin position="237"/>
        <end position="259"/>
    </location>
</feature>
<dbReference type="Pfam" id="PF08449">
    <property type="entry name" value="UAA"/>
    <property type="match status" value="1"/>
</dbReference>
<dbReference type="PANTHER" id="PTHR10778">
    <property type="entry name" value="SOLUTE CARRIER FAMILY 35 MEMBER B"/>
    <property type="match status" value="1"/>
</dbReference>
<name>A0A1R2C1B8_9CILI</name>
<evidence type="ECO:0000256" key="2">
    <source>
        <dbReference type="ARBA" id="ARBA00010694"/>
    </source>
</evidence>
<dbReference type="OrthoDB" id="312226at2759"/>
<dbReference type="InterPro" id="IPR013657">
    <property type="entry name" value="SCL35B1-4/HUT1"/>
</dbReference>
<keyword evidence="5" id="KW-0256">Endoplasmic reticulum</keyword>
<feature type="transmembrane region" description="Helical" evidence="8">
    <location>
        <begin position="86"/>
        <end position="108"/>
    </location>
</feature>
<evidence type="ECO:0008006" key="11">
    <source>
        <dbReference type="Google" id="ProtNLM"/>
    </source>
</evidence>
<feature type="transmembrane region" description="Helical" evidence="8">
    <location>
        <begin position="49"/>
        <end position="74"/>
    </location>
</feature>
<keyword evidence="10" id="KW-1185">Reference proteome</keyword>
<keyword evidence="7 8" id="KW-0472">Membrane</keyword>
<dbReference type="Proteomes" id="UP000187209">
    <property type="component" value="Unassembled WGS sequence"/>
</dbReference>
<evidence type="ECO:0000256" key="7">
    <source>
        <dbReference type="ARBA" id="ARBA00023136"/>
    </source>
</evidence>
<evidence type="ECO:0000256" key="4">
    <source>
        <dbReference type="ARBA" id="ARBA00022692"/>
    </source>
</evidence>
<dbReference type="SUPFAM" id="SSF103481">
    <property type="entry name" value="Multidrug resistance efflux transporter EmrE"/>
    <property type="match status" value="1"/>
</dbReference>
<reference evidence="9 10" key="1">
    <citation type="submission" date="2016-11" db="EMBL/GenBank/DDBJ databases">
        <title>The macronuclear genome of Stentor coeruleus: a giant cell with tiny introns.</title>
        <authorList>
            <person name="Slabodnick M."/>
            <person name="Ruby J.G."/>
            <person name="Reiff S.B."/>
            <person name="Swart E.C."/>
            <person name="Gosai S."/>
            <person name="Prabakaran S."/>
            <person name="Witkowska E."/>
            <person name="Larue G.E."/>
            <person name="Fisher S."/>
            <person name="Freeman R.M."/>
            <person name="Gunawardena J."/>
            <person name="Chu W."/>
            <person name="Stover N.A."/>
            <person name="Gregory B.D."/>
            <person name="Nowacki M."/>
            <person name="Derisi J."/>
            <person name="Roy S.W."/>
            <person name="Marshall W.F."/>
            <person name="Sood P."/>
        </authorList>
    </citation>
    <scope>NUCLEOTIDE SEQUENCE [LARGE SCALE GENOMIC DNA]</scope>
    <source>
        <strain evidence="9">WM001</strain>
    </source>
</reference>
<organism evidence="9 10">
    <name type="scientific">Stentor coeruleus</name>
    <dbReference type="NCBI Taxonomy" id="5963"/>
    <lineage>
        <taxon>Eukaryota</taxon>
        <taxon>Sar</taxon>
        <taxon>Alveolata</taxon>
        <taxon>Ciliophora</taxon>
        <taxon>Postciliodesmatophora</taxon>
        <taxon>Heterotrichea</taxon>
        <taxon>Heterotrichida</taxon>
        <taxon>Stentoridae</taxon>
        <taxon>Stentor</taxon>
    </lineage>
</organism>
<gene>
    <name evidence="9" type="ORF">SteCoe_16357</name>
</gene>
<dbReference type="GO" id="GO:0005460">
    <property type="term" value="F:UDP-glucose transmembrane transporter activity"/>
    <property type="evidence" value="ECO:0007669"/>
    <property type="project" value="TreeGrafter"/>
</dbReference>
<dbReference type="GO" id="GO:0000139">
    <property type="term" value="C:Golgi membrane"/>
    <property type="evidence" value="ECO:0007669"/>
    <property type="project" value="TreeGrafter"/>
</dbReference>
<dbReference type="GO" id="GO:0005459">
    <property type="term" value="F:UDP-galactose transmembrane transporter activity"/>
    <property type="evidence" value="ECO:0007669"/>
    <property type="project" value="TreeGrafter"/>
</dbReference>
<feature type="transmembrane region" description="Helical" evidence="8">
    <location>
        <begin position="207"/>
        <end position="231"/>
    </location>
</feature>
<feature type="transmembrane region" description="Helical" evidence="8">
    <location>
        <begin position="12"/>
        <end position="29"/>
    </location>
</feature>
<sequence length="323" mass="36788">MDSKRIHLSPKLEFLISIAGIYTSYIYFGILQEHIYTNPNRKPFKHPEFVVLCQMFLGTIVSYISILYIVSKIFNEKQKSTLPTKLAVYYGVAFSYSMFLTNFSLTLVSYPTQALAKSCKILPTLLGSIFVKDVHYHPLQYLSVFMITTGVIIFNWKGQGFGNDSILGLTMLLGSLSLDSLTSYYAEHIRRNTNLTSLQIMNYCCKWGFIAIFPIVLLIDLFSEETILSYLINYPGIMIDIISFGFASAIGQIFIFWALKISGSLTLSIITTIRKFLTVLMSILWFSHKLNEMQWICMALVFSGTLLDMLVSHKIGKPKHKDN</sequence>
<evidence type="ECO:0000313" key="10">
    <source>
        <dbReference type="Proteomes" id="UP000187209"/>
    </source>
</evidence>